<dbReference type="InterPro" id="IPR007219">
    <property type="entry name" value="XnlR_reg_dom"/>
</dbReference>
<feature type="region of interest" description="Disordered" evidence="7">
    <location>
        <begin position="1100"/>
        <end position="1127"/>
    </location>
</feature>
<reference evidence="10" key="1">
    <citation type="submission" date="2016-03" db="EMBL/GenBank/DDBJ databases">
        <authorList>
            <person name="Devillers Hugo."/>
        </authorList>
    </citation>
    <scope>NUCLEOTIDE SEQUENCE [LARGE SCALE GENOMIC DNA]</scope>
</reference>
<evidence type="ECO:0000256" key="6">
    <source>
        <dbReference type="ARBA" id="ARBA00023242"/>
    </source>
</evidence>
<keyword evidence="10" id="KW-1185">Reference proteome</keyword>
<dbReference type="Proteomes" id="UP000189911">
    <property type="component" value="Chromosome G"/>
</dbReference>
<dbReference type="GO" id="GO:0000981">
    <property type="term" value="F:DNA-binding transcription factor activity, RNA polymerase II-specific"/>
    <property type="evidence" value="ECO:0007669"/>
    <property type="project" value="InterPro"/>
</dbReference>
<accession>A0A1G4KKH8</accession>
<dbReference type="InterPro" id="IPR001138">
    <property type="entry name" value="Zn2Cys6_DnaBD"/>
</dbReference>
<dbReference type="Pfam" id="PF04082">
    <property type="entry name" value="Fungal_trans"/>
    <property type="match status" value="1"/>
</dbReference>
<dbReference type="InterPro" id="IPR050675">
    <property type="entry name" value="OAF3"/>
</dbReference>
<dbReference type="AlphaFoldDB" id="A0A1G4KKH8"/>
<feature type="domain" description="Zn(2)-C6 fungal-type" evidence="8">
    <location>
        <begin position="11"/>
        <end position="43"/>
    </location>
</feature>
<evidence type="ECO:0000256" key="7">
    <source>
        <dbReference type="SAM" id="MobiDB-lite"/>
    </source>
</evidence>
<dbReference type="Gene3D" id="4.10.240.10">
    <property type="entry name" value="Zn(2)-C6 fungal-type DNA-binding domain"/>
    <property type="match status" value="1"/>
</dbReference>
<name>A0A1G4KKH8_9SACH</name>
<sequence>MASSNVKAGGSCLVCRKRKVKCNRAKPVCRSCVKHGSASECSYEVKRSIKFLHMVYANSKTDEAVKNKIPKSNQDNCTSKFAYMTDHAELSQPTHKGAIDARNKALSRYRDMNFHDGYDAIEIKAGRLIFAGPLNYATITRRDPFLYVIIAMIRREMYKLRENGIRAANHTGHKYPAFFYTQDEIANQFMISRRVPPEVPQFEALKKFDRTSRPQPLKPDSTMHNCIVEENRSTLSSPFVEDTTVDDKFKQKLLENEGLDEAKSVSNCENLGRNPLSVVNLLNEESKVRSLRNNADNESDKNKDIEIWRKLQSMLATLQQRQLKQQSKQPVDNTTSEICRSVIRYIMPEPERSVLLAVQELLPPTRSIWLHLRNYFRSPLHALYPILNEDWFCDGLTGVIGKHSVSEKLPILTVTNRYDFSKFGCLLLILRLSYLMCSDKPCFNSTDDERYLLSHPIGTEFADTAQMCLNLFKLQRKALLPVLHCALLLHIYRRYAPEEGDMADGGDIEPFSGLINGMATSIGLHTEIDFAQLTYSDMYLQAWRKCWYTIYLLDLHEGMNTGKSLMIHEHSFNTKLPEVKVNEDGSLPNYITDPALEFASICCLKKNYELSHTCKKLLKIVMNKKFKTSCTEIQASCDELEIALKTMYGINLREIVQRPCETPNDSVTKCNDFKTFIEVKSLLSMVTFHMFLHIDKCADEEGDQASDDLTSFRYLEKLLKYYVDIEPVLVLLYADRDRSENEPDVFDTVFGKRSRVLILQCCGIFIVRLTVILQCLLSRLQHLRLNSAMRPDSRKATKDTDGDLSISDTVDTLIALSLEKLSNINIITQSLSQTYFYAWRMSKGYSYVYDVLASEDSILDRNSSKNREHSMLDKEHGQTETRSPNLTMKPYNLIPVRNSLVFAKLSDLKNLLSILGSTDWQMFSPLLNCIKSKTLFMGAEEIFKRKHDSQGFETVPRASSKQANFEDDSDTNTEAAYFESFPGANHSTSVGLSEQQPPRQSEDHIASDEIDTFWYNTMLRNANMSADLSCAKGGLRRDPEPAKNDSMPIEKSSLSRYERDDTANMKGPPQEAVELDELLSNQTLLREHVMQQLQQLTGEEQHQTTGVDLKSPHSPTRVFSAGQPNENNTRIERTFGLNDFDIFFPTFNAFIDDANLN</sequence>
<keyword evidence="6" id="KW-0539">Nucleus</keyword>
<dbReference type="EMBL" id="LT598453">
    <property type="protein sequence ID" value="SCV04899.1"/>
    <property type="molecule type" value="Genomic_DNA"/>
</dbReference>
<dbReference type="Pfam" id="PF00172">
    <property type="entry name" value="Zn_clus"/>
    <property type="match status" value="1"/>
</dbReference>
<protein>
    <submittedName>
        <fullName evidence="9">LANO_0G13872g1_1</fullName>
    </submittedName>
</protein>
<evidence type="ECO:0000313" key="9">
    <source>
        <dbReference type="EMBL" id="SCV04899.1"/>
    </source>
</evidence>
<dbReference type="GO" id="GO:0000978">
    <property type="term" value="F:RNA polymerase II cis-regulatory region sequence-specific DNA binding"/>
    <property type="evidence" value="ECO:0007669"/>
    <property type="project" value="TreeGrafter"/>
</dbReference>
<evidence type="ECO:0000259" key="8">
    <source>
        <dbReference type="PROSITE" id="PS50048"/>
    </source>
</evidence>
<evidence type="ECO:0000256" key="4">
    <source>
        <dbReference type="ARBA" id="ARBA00023125"/>
    </source>
</evidence>
<evidence type="ECO:0000256" key="2">
    <source>
        <dbReference type="ARBA" id="ARBA00022833"/>
    </source>
</evidence>
<dbReference type="GO" id="GO:0006351">
    <property type="term" value="P:DNA-templated transcription"/>
    <property type="evidence" value="ECO:0007669"/>
    <property type="project" value="InterPro"/>
</dbReference>
<dbReference type="OrthoDB" id="2943660at2759"/>
<gene>
    <name evidence="9" type="ORF">LANO_0G13872G</name>
</gene>
<dbReference type="CDD" id="cd12148">
    <property type="entry name" value="fungal_TF_MHR"/>
    <property type="match status" value="1"/>
</dbReference>
<dbReference type="GO" id="GO:0045944">
    <property type="term" value="P:positive regulation of transcription by RNA polymerase II"/>
    <property type="evidence" value="ECO:0007669"/>
    <property type="project" value="TreeGrafter"/>
</dbReference>
<dbReference type="SUPFAM" id="SSF57701">
    <property type="entry name" value="Zn2/Cys6 DNA-binding domain"/>
    <property type="match status" value="1"/>
</dbReference>
<dbReference type="GO" id="GO:0008270">
    <property type="term" value="F:zinc ion binding"/>
    <property type="evidence" value="ECO:0007669"/>
    <property type="project" value="InterPro"/>
</dbReference>
<keyword evidence="2" id="KW-0862">Zinc</keyword>
<keyword evidence="1" id="KW-0479">Metal-binding</keyword>
<dbReference type="PANTHER" id="PTHR31069:SF12">
    <property type="entry name" value="TRANSCRIPTION FACTOR DOMAIN-CONTAINING PROTEIN"/>
    <property type="match status" value="1"/>
</dbReference>
<dbReference type="SMART" id="SM00066">
    <property type="entry name" value="GAL4"/>
    <property type="match status" value="1"/>
</dbReference>
<keyword evidence="3" id="KW-0805">Transcription regulation</keyword>
<evidence type="ECO:0000256" key="5">
    <source>
        <dbReference type="ARBA" id="ARBA00023163"/>
    </source>
</evidence>
<dbReference type="InterPro" id="IPR036864">
    <property type="entry name" value="Zn2-C6_fun-type_DNA-bd_sf"/>
</dbReference>
<dbReference type="PROSITE" id="PS50048">
    <property type="entry name" value="ZN2_CY6_FUNGAL_2"/>
    <property type="match status" value="1"/>
</dbReference>
<evidence type="ECO:0000313" key="10">
    <source>
        <dbReference type="Proteomes" id="UP000189911"/>
    </source>
</evidence>
<keyword evidence="5" id="KW-0804">Transcription</keyword>
<dbReference type="PROSITE" id="PS00463">
    <property type="entry name" value="ZN2_CY6_FUNGAL_1"/>
    <property type="match status" value="1"/>
</dbReference>
<dbReference type="GO" id="GO:0005634">
    <property type="term" value="C:nucleus"/>
    <property type="evidence" value="ECO:0007669"/>
    <property type="project" value="TreeGrafter"/>
</dbReference>
<evidence type="ECO:0000256" key="1">
    <source>
        <dbReference type="ARBA" id="ARBA00022723"/>
    </source>
</evidence>
<dbReference type="PANTHER" id="PTHR31069">
    <property type="entry name" value="OLEATE-ACTIVATED TRANSCRIPTION FACTOR 1-RELATED"/>
    <property type="match status" value="1"/>
</dbReference>
<feature type="region of interest" description="Disordered" evidence="7">
    <location>
        <begin position="863"/>
        <end position="886"/>
    </location>
</feature>
<proteinExistence type="predicted"/>
<keyword evidence="4" id="KW-0238">DNA-binding</keyword>
<feature type="compositionally biased region" description="Basic and acidic residues" evidence="7">
    <location>
        <begin position="863"/>
        <end position="879"/>
    </location>
</feature>
<dbReference type="CDD" id="cd00067">
    <property type="entry name" value="GAL4"/>
    <property type="match status" value="1"/>
</dbReference>
<organism evidence="9 10">
    <name type="scientific">Lachancea nothofagi CBS 11611</name>
    <dbReference type="NCBI Taxonomy" id="1266666"/>
    <lineage>
        <taxon>Eukaryota</taxon>
        <taxon>Fungi</taxon>
        <taxon>Dikarya</taxon>
        <taxon>Ascomycota</taxon>
        <taxon>Saccharomycotina</taxon>
        <taxon>Saccharomycetes</taxon>
        <taxon>Saccharomycetales</taxon>
        <taxon>Saccharomycetaceae</taxon>
        <taxon>Lachancea</taxon>
    </lineage>
</organism>
<evidence type="ECO:0000256" key="3">
    <source>
        <dbReference type="ARBA" id="ARBA00023015"/>
    </source>
</evidence>